<proteinExistence type="predicted"/>
<dbReference type="AlphaFoldDB" id="A0A4R2J491"/>
<keyword evidence="2" id="KW-0687">Ribonucleoprotein</keyword>
<dbReference type="CDD" id="cd04301">
    <property type="entry name" value="NAT_SF"/>
    <property type="match status" value="1"/>
</dbReference>
<gene>
    <name evidence="2" type="ORF">EV192_11080</name>
</gene>
<dbReference type="SUPFAM" id="SSF55729">
    <property type="entry name" value="Acyl-CoA N-acyltransferases (Nat)"/>
    <property type="match status" value="1"/>
</dbReference>
<dbReference type="Pfam" id="PF13508">
    <property type="entry name" value="Acetyltransf_7"/>
    <property type="match status" value="1"/>
</dbReference>
<evidence type="ECO:0000313" key="2">
    <source>
        <dbReference type="EMBL" id="TCO53491.1"/>
    </source>
</evidence>
<dbReference type="InterPro" id="IPR050276">
    <property type="entry name" value="MshD_Acetyltransferase"/>
</dbReference>
<feature type="domain" description="N-acetyltransferase" evidence="1">
    <location>
        <begin position="6"/>
        <end position="161"/>
    </location>
</feature>
<dbReference type="Proteomes" id="UP000295680">
    <property type="component" value="Unassembled WGS sequence"/>
</dbReference>
<dbReference type="PANTHER" id="PTHR43617:SF20">
    <property type="entry name" value="N-ALPHA-ACETYLTRANSFERASE RIMI"/>
    <property type="match status" value="1"/>
</dbReference>
<dbReference type="InterPro" id="IPR000182">
    <property type="entry name" value="GNAT_dom"/>
</dbReference>
<keyword evidence="3" id="KW-1185">Reference proteome</keyword>
<keyword evidence="2" id="KW-0689">Ribosomal protein</keyword>
<name>A0A4R2J491_9PSEU</name>
<dbReference type="Gene3D" id="3.40.630.30">
    <property type="match status" value="1"/>
</dbReference>
<protein>
    <submittedName>
        <fullName evidence="2">Ribosomal protein S18 acetylase RimI-like enzyme</fullName>
    </submittedName>
</protein>
<organism evidence="2 3">
    <name type="scientific">Actinocrispum wychmicini</name>
    <dbReference type="NCBI Taxonomy" id="1213861"/>
    <lineage>
        <taxon>Bacteria</taxon>
        <taxon>Bacillati</taxon>
        <taxon>Actinomycetota</taxon>
        <taxon>Actinomycetes</taxon>
        <taxon>Pseudonocardiales</taxon>
        <taxon>Pseudonocardiaceae</taxon>
        <taxon>Actinocrispum</taxon>
    </lineage>
</organism>
<comment type="caution">
    <text evidence="2">The sequence shown here is derived from an EMBL/GenBank/DDBJ whole genome shotgun (WGS) entry which is preliminary data.</text>
</comment>
<reference evidence="2 3" key="1">
    <citation type="submission" date="2019-03" db="EMBL/GenBank/DDBJ databases">
        <title>Genomic Encyclopedia of Type Strains, Phase IV (KMG-IV): sequencing the most valuable type-strain genomes for metagenomic binning, comparative biology and taxonomic classification.</title>
        <authorList>
            <person name="Goeker M."/>
        </authorList>
    </citation>
    <scope>NUCLEOTIDE SEQUENCE [LARGE SCALE GENOMIC DNA]</scope>
    <source>
        <strain evidence="2 3">DSM 45934</strain>
    </source>
</reference>
<evidence type="ECO:0000313" key="3">
    <source>
        <dbReference type="Proteomes" id="UP000295680"/>
    </source>
</evidence>
<dbReference type="PANTHER" id="PTHR43617">
    <property type="entry name" value="L-AMINO ACID N-ACETYLTRANSFERASE"/>
    <property type="match status" value="1"/>
</dbReference>
<dbReference type="OrthoDB" id="273614at2"/>
<dbReference type="EMBL" id="SLWS01000010">
    <property type="protein sequence ID" value="TCO53491.1"/>
    <property type="molecule type" value="Genomic_DNA"/>
</dbReference>
<sequence length="161" mass="17268">MTLSALMIRRAEPSDAGFLTEMLCAAVNWDDGRAALTRAQVLADPTLARYVSGWPRSGDLGVVGERGGPVGAAWLRLFTADEPGYGYVADDVPEVSVAVLPGWRGQGIGAELLSELFAIATDTRVSLSVERANRARELYRRLGFQTVAAGAQSDTMVKILR</sequence>
<dbReference type="GO" id="GO:0008999">
    <property type="term" value="F:protein-N-terminal-alanine acetyltransferase activity"/>
    <property type="evidence" value="ECO:0007669"/>
    <property type="project" value="TreeGrafter"/>
</dbReference>
<dbReference type="InterPro" id="IPR016181">
    <property type="entry name" value="Acyl_CoA_acyltransferase"/>
</dbReference>
<accession>A0A4R2J491</accession>
<dbReference type="RefSeq" id="WP_132123472.1">
    <property type="nucleotide sequence ID" value="NZ_SLWS01000010.1"/>
</dbReference>
<dbReference type="GO" id="GO:0005840">
    <property type="term" value="C:ribosome"/>
    <property type="evidence" value="ECO:0007669"/>
    <property type="project" value="UniProtKB-KW"/>
</dbReference>
<dbReference type="PROSITE" id="PS51186">
    <property type="entry name" value="GNAT"/>
    <property type="match status" value="1"/>
</dbReference>
<evidence type="ECO:0000259" key="1">
    <source>
        <dbReference type="PROSITE" id="PS51186"/>
    </source>
</evidence>